<evidence type="ECO:0000313" key="2">
    <source>
        <dbReference type="EMBL" id="GIQ84316.1"/>
    </source>
</evidence>
<feature type="compositionally biased region" description="Low complexity" evidence="1">
    <location>
        <begin position="165"/>
        <end position="174"/>
    </location>
</feature>
<dbReference type="PANTHER" id="PTHR37028">
    <property type="entry name" value="UNNAMED PRODUCT-RELATED"/>
    <property type="match status" value="1"/>
</dbReference>
<reference evidence="3" key="1">
    <citation type="submission" date="2016-10" db="EMBL/GenBank/DDBJ databases">
        <authorList>
            <person name="Tanifuji G."/>
            <person name="Kume K."/>
            <person name="Nakayama T."/>
            <person name="Takabayashi S."/>
            <person name="Hashimoto T."/>
        </authorList>
    </citation>
    <scope>NUCLEOTIDE SEQUENCE</scope>
    <source>
        <strain evidence="3">NY0173</strain>
    </source>
</reference>
<feature type="compositionally biased region" description="Low complexity" evidence="1">
    <location>
        <begin position="202"/>
        <end position="212"/>
    </location>
</feature>
<evidence type="ECO:0000313" key="4">
    <source>
        <dbReference type="Proteomes" id="UP000265618"/>
    </source>
</evidence>
<dbReference type="EMBL" id="BDIP01001395">
    <property type="protein sequence ID" value="GIQ84316.1"/>
    <property type="molecule type" value="Genomic_DNA"/>
</dbReference>
<feature type="compositionally biased region" description="Polar residues" evidence="1">
    <location>
        <begin position="295"/>
        <end position="304"/>
    </location>
</feature>
<accession>A0A9K3CYX1</accession>
<organism evidence="3 4">
    <name type="scientific">Kipferlia bialata</name>
    <dbReference type="NCBI Taxonomy" id="797122"/>
    <lineage>
        <taxon>Eukaryota</taxon>
        <taxon>Metamonada</taxon>
        <taxon>Carpediemonas-like organisms</taxon>
        <taxon>Kipferlia</taxon>
    </lineage>
</organism>
<sequence>MSEFEAVELSLEQSISRCAAFLESTERVSVPAADSRPVSPPLAAIRSDPEPIAVSPIVEETREEFPLVQEDLAPPQEDLDTMSPPSKPSQTVRHRSFQSPSGRPAQQLIGGSHRVAGPAGMRRIEALSQPRNAEYVRRERLRQEIEDSALEMCTFSPDISKTRNSGSASSAAAGMPHTMRLHHAADTRHKDRERQKVEAQRSSIRSCSFSPSVNSLSSQLAGGRPPVHHRFKDEVADRTKRIEMSRVESERVLTFRPDVCPNSTQLVSSRLRQSGSAIGEVPAHERLSKAKTPRSVYSQKSLSRSRSRAEGSPTASRDGDHSPVLSAADLAPEEDERIPSINPRSREIAMKSGMFRGPYADFA</sequence>
<feature type="compositionally biased region" description="Basic and acidic residues" evidence="1">
    <location>
        <begin position="183"/>
        <end position="199"/>
    </location>
</feature>
<evidence type="ECO:0000256" key="1">
    <source>
        <dbReference type="SAM" id="MobiDB-lite"/>
    </source>
</evidence>
<dbReference type="Proteomes" id="UP000265618">
    <property type="component" value="Unassembled WGS sequence"/>
</dbReference>
<gene>
    <name evidence="2" type="ORF">KIPB_005782</name>
    <name evidence="3" type="ORF">KIPB_007682</name>
</gene>
<feature type="region of interest" description="Disordered" evidence="1">
    <location>
        <begin position="272"/>
        <end position="363"/>
    </location>
</feature>
<dbReference type="EMBL" id="BDIP01002215">
    <property type="protein sequence ID" value="GIQ85929.1"/>
    <property type="molecule type" value="Genomic_DNA"/>
</dbReference>
<dbReference type="AlphaFoldDB" id="A0A9K3CYX1"/>
<comment type="caution">
    <text evidence="3">The sequence shown here is derived from an EMBL/GenBank/DDBJ whole genome shotgun (WGS) entry which is preliminary data.</text>
</comment>
<feature type="region of interest" description="Disordered" evidence="1">
    <location>
        <begin position="157"/>
        <end position="235"/>
    </location>
</feature>
<name>A0A9K3CYX1_9EUKA</name>
<protein>
    <submittedName>
        <fullName evidence="3">Uncharacterized protein</fullName>
    </submittedName>
</protein>
<feature type="region of interest" description="Disordered" evidence="1">
    <location>
        <begin position="69"/>
        <end position="117"/>
    </location>
</feature>
<evidence type="ECO:0000313" key="3">
    <source>
        <dbReference type="EMBL" id="GIQ85929.1"/>
    </source>
</evidence>
<reference evidence="3 4" key="2">
    <citation type="journal article" date="2018" name="PLoS ONE">
        <title>The draft genome of Kipferlia bialata reveals reductive genome evolution in fornicate parasites.</title>
        <authorList>
            <person name="Tanifuji G."/>
            <person name="Takabayashi S."/>
            <person name="Kume K."/>
            <person name="Takagi M."/>
            <person name="Nakayama T."/>
            <person name="Kamikawa R."/>
            <person name="Inagaki Y."/>
            <person name="Hashimoto T."/>
        </authorList>
    </citation>
    <scope>NUCLEOTIDE SEQUENCE [LARGE SCALE GENOMIC DNA]</scope>
    <source>
        <strain evidence="3">NY0173</strain>
    </source>
</reference>
<feature type="non-terminal residue" evidence="3">
    <location>
        <position position="363"/>
    </location>
</feature>
<feature type="region of interest" description="Disordered" evidence="1">
    <location>
        <begin position="26"/>
        <end position="47"/>
    </location>
</feature>
<dbReference type="PANTHER" id="PTHR37028:SF4">
    <property type="entry name" value="ALMS MOTIF DOMAIN-CONTAINING PROTEIN"/>
    <property type="match status" value="1"/>
</dbReference>
<proteinExistence type="predicted"/>
<keyword evidence="4" id="KW-1185">Reference proteome</keyword>